<feature type="region of interest" description="Disordered" evidence="1">
    <location>
        <begin position="1"/>
        <end position="74"/>
    </location>
</feature>
<dbReference type="EMBL" id="BAAARI010000011">
    <property type="protein sequence ID" value="GAA2577940.1"/>
    <property type="molecule type" value="Genomic_DNA"/>
</dbReference>
<feature type="compositionally biased region" description="Basic and acidic residues" evidence="1">
    <location>
        <begin position="14"/>
        <end position="26"/>
    </location>
</feature>
<proteinExistence type="predicted"/>
<gene>
    <name evidence="2" type="ORF">GCM10009862_16570</name>
</gene>
<accession>A0ABP6BMX2</accession>
<feature type="compositionally biased region" description="Basic residues" evidence="1">
    <location>
        <begin position="1"/>
        <end position="13"/>
    </location>
</feature>
<keyword evidence="3" id="KW-1185">Reference proteome</keyword>
<comment type="caution">
    <text evidence="2">The sequence shown here is derived from an EMBL/GenBank/DDBJ whole genome shotgun (WGS) entry which is preliminary data.</text>
</comment>
<evidence type="ECO:0000256" key="1">
    <source>
        <dbReference type="SAM" id="MobiDB-lite"/>
    </source>
</evidence>
<name>A0ABP6BMX2_9MICO</name>
<sequence length="74" mass="8245">MTRAPAKHRHRGGDHRAGEQHHEHAWGQRAAEQPADERADDTGRSEDYPDTPAHAARASVLQQSEGARRADDEQ</sequence>
<organism evidence="2 3">
    <name type="scientific">Microbacterium binotii</name>
    <dbReference type="NCBI Taxonomy" id="462710"/>
    <lineage>
        <taxon>Bacteria</taxon>
        <taxon>Bacillati</taxon>
        <taxon>Actinomycetota</taxon>
        <taxon>Actinomycetes</taxon>
        <taxon>Micrococcales</taxon>
        <taxon>Microbacteriaceae</taxon>
        <taxon>Microbacterium</taxon>
    </lineage>
</organism>
<feature type="compositionally biased region" description="Basic and acidic residues" evidence="1">
    <location>
        <begin position="35"/>
        <end position="47"/>
    </location>
</feature>
<evidence type="ECO:0000313" key="2">
    <source>
        <dbReference type="EMBL" id="GAA2577940.1"/>
    </source>
</evidence>
<reference evidence="3" key="1">
    <citation type="journal article" date="2019" name="Int. J. Syst. Evol. Microbiol.">
        <title>The Global Catalogue of Microorganisms (GCM) 10K type strain sequencing project: providing services to taxonomists for standard genome sequencing and annotation.</title>
        <authorList>
            <consortium name="The Broad Institute Genomics Platform"/>
            <consortium name="The Broad Institute Genome Sequencing Center for Infectious Disease"/>
            <person name="Wu L."/>
            <person name="Ma J."/>
        </authorList>
    </citation>
    <scope>NUCLEOTIDE SEQUENCE [LARGE SCALE GENOMIC DNA]</scope>
    <source>
        <strain evidence="3">JCM 16365</strain>
    </source>
</reference>
<evidence type="ECO:0000313" key="3">
    <source>
        <dbReference type="Proteomes" id="UP001500274"/>
    </source>
</evidence>
<dbReference type="Proteomes" id="UP001500274">
    <property type="component" value="Unassembled WGS sequence"/>
</dbReference>
<protein>
    <submittedName>
        <fullName evidence="2">Uncharacterized protein</fullName>
    </submittedName>
</protein>